<dbReference type="EMBL" id="CP045226">
    <property type="protein sequence ID" value="QFS47748.1"/>
    <property type="molecule type" value="Genomic_DNA"/>
</dbReference>
<keyword evidence="1" id="KW-0812">Transmembrane</keyword>
<dbReference type="AlphaFoldDB" id="A0A5P8W4T1"/>
<reference evidence="2 3" key="1">
    <citation type="submission" date="2019-10" db="EMBL/GenBank/DDBJ databases">
        <title>Genomic and transcriptomic insights into the perfect genentic adaptation of a filamentous nitrogen-fixing cyanobacterium to rice fields.</title>
        <authorList>
            <person name="Chen Z."/>
        </authorList>
    </citation>
    <scope>NUCLEOTIDE SEQUENCE [LARGE SCALE GENOMIC DNA]</scope>
    <source>
        <strain evidence="2">CCNUC1</strain>
    </source>
</reference>
<protein>
    <submittedName>
        <fullName evidence="2">Uncharacterized protein</fullName>
    </submittedName>
</protein>
<dbReference type="RefSeq" id="WP_118167258.1">
    <property type="nucleotide sequence ID" value="NZ_CP045226.1"/>
</dbReference>
<evidence type="ECO:0000313" key="2">
    <source>
        <dbReference type="EMBL" id="QFS47748.1"/>
    </source>
</evidence>
<accession>A0A5P8W4T1</accession>
<proteinExistence type="predicted"/>
<keyword evidence="1" id="KW-0472">Membrane</keyword>
<keyword evidence="3" id="KW-1185">Reference proteome</keyword>
<evidence type="ECO:0000256" key="1">
    <source>
        <dbReference type="SAM" id="Phobius"/>
    </source>
</evidence>
<dbReference type="KEGG" id="nsh:GXM_05240"/>
<feature type="transmembrane region" description="Helical" evidence="1">
    <location>
        <begin position="28"/>
        <end position="57"/>
    </location>
</feature>
<keyword evidence="1" id="KW-1133">Transmembrane helix</keyword>
<sequence>MQVVKNEPLNEWTRTVIKKMPHLTKSQAVVLAMWSFGIVMTQSCGLTTVSVFLATLLGKKENTVRQQLRE</sequence>
<organism evidence="2 3">
    <name type="scientific">Nostoc sphaeroides CCNUC1</name>
    <dbReference type="NCBI Taxonomy" id="2653204"/>
    <lineage>
        <taxon>Bacteria</taxon>
        <taxon>Bacillati</taxon>
        <taxon>Cyanobacteriota</taxon>
        <taxon>Cyanophyceae</taxon>
        <taxon>Nostocales</taxon>
        <taxon>Nostocaceae</taxon>
        <taxon>Nostoc</taxon>
    </lineage>
</organism>
<name>A0A5P8W4T1_9NOSO</name>
<evidence type="ECO:0000313" key="3">
    <source>
        <dbReference type="Proteomes" id="UP000326678"/>
    </source>
</evidence>
<dbReference type="Proteomes" id="UP000326678">
    <property type="component" value="Chromosome Gxm1"/>
</dbReference>
<gene>
    <name evidence="2" type="ORF">GXM_05240</name>
</gene>